<proteinExistence type="predicted"/>
<gene>
    <name evidence="2" type="ORF">AVEN_247232_1</name>
</gene>
<dbReference type="AlphaFoldDB" id="A0A4Y2EQN0"/>
<keyword evidence="3" id="KW-1185">Reference proteome</keyword>
<dbReference type="Proteomes" id="UP000499080">
    <property type="component" value="Unassembled WGS sequence"/>
</dbReference>
<organism evidence="2 3">
    <name type="scientific">Araneus ventricosus</name>
    <name type="common">Orbweaver spider</name>
    <name type="synonym">Epeira ventricosa</name>
    <dbReference type="NCBI Taxonomy" id="182803"/>
    <lineage>
        <taxon>Eukaryota</taxon>
        <taxon>Metazoa</taxon>
        <taxon>Ecdysozoa</taxon>
        <taxon>Arthropoda</taxon>
        <taxon>Chelicerata</taxon>
        <taxon>Arachnida</taxon>
        <taxon>Araneae</taxon>
        <taxon>Araneomorphae</taxon>
        <taxon>Entelegynae</taxon>
        <taxon>Araneoidea</taxon>
        <taxon>Araneidae</taxon>
        <taxon>Araneus</taxon>
    </lineage>
</organism>
<accession>A0A4Y2EQN0</accession>
<evidence type="ECO:0000313" key="3">
    <source>
        <dbReference type="Proteomes" id="UP000499080"/>
    </source>
</evidence>
<feature type="region of interest" description="Disordered" evidence="1">
    <location>
        <begin position="1"/>
        <end position="40"/>
    </location>
</feature>
<evidence type="ECO:0000313" key="2">
    <source>
        <dbReference type="EMBL" id="GBM31533.1"/>
    </source>
</evidence>
<sequence length="104" mass="11280">MVEVREIQLSAKTTSSLTGLTPDATSKEAQPEGLDPRGTSCRNNRVPVVIILYPGACRVSSELWPQKVRRPPPRDPFHAPAGRAVHSLLSSAPRKGHDFSLARG</sequence>
<reference evidence="2 3" key="1">
    <citation type="journal article" date="2019" name="Sci. Rep.">
        <title>Orb-weaving spider Araneus ventricosus genome elucidates the spidroin gene catalogue.</title>
        <authorList>
            <person name="Kono N."/>
            <person name="Nakamura H."/>
            <person name="Ohtoshi R."/>
            <person name="Moran D.A.P."/>
            <person name="Shinohara A."/>
            <person name="Yoshida Y."/>
            <person name="Fujiwara M."/>
            <person name="Mori M."/>
            <person name="Tomita M."/>
            <person name="Arakawa K."/>
        </authorList>
    </citation>
    <scope>NUCLEOTIDE SEQUENCE [LARGE SCALE GENOMIC DNA]</scope>
</reference>
<protein>
    <submittedName>
        <fullName evidence="2">Uncharacterized protein</fullName>
    </submittedName>
</protein>
<feature type="compositionally biased region" description="Polar residues" evidence="1">
    <location>
        <begin position="10"/>
        <end position="24"/>
    </location>
</feature>
<name>A0A4Y2EQN0_ARAVE</name>
<comment type="caution">
    <text evidence="2">The sequence shown here is derived from an EMBL/GenBank/DDBJ whole genome shotgun (WGS) entry which is preliminary data.</text>
</comment>
<evidence type="ECO:0000256" key="1">
    <source>
        <dbReference type="SAM" id="MobiDB-lite"/>
    </source>
</evidence>
<dbReference type="EMBL" id="BGPR01000686">
    <property type="protein sequence ID" value="GBM31533.1"/>
    <property type="molecule type" value="Genomic_DNA"/>
</dbReference>